<accession>A0A9X2VWS8</accession>
<dbReference type="GO" id="GO:0010333">
    <property type="term" value="F:terpene synthase activity"/>
    <property type="evidence" value="ECO:0007669"/>
    <property type="project" value="InterPro"/>
</dbReference>
<proteinExistence type="inferred from homology"/>
<dbReference type="PANTHER" id="PTHR35201">
    <property type="entry name" value="TERPENE SYNTHASE"/>
    <property type="match status" value="1"/>
</dbReference>
<evidence type="ECO:0000256" key="1">
    <source>
        <dbReference type="ARBA" id="ARBA00023239"/>
    </source>
</evidence>
<dbReference type="PANTHER" id="PTHR35201:SF4">
    <property type="entry name" value="BETA-PINACENE SYNTHASE-RELATED"/>
    <property type="match status" value="1"/>
</dbReference>
<dbReference type="Proteomes" id="UP001141259">
    <property type="component" value="Unassembled WGS sequence"/>
</dbReference>
<gene>
    <name evidence="3" type="ORF">NZH93_43900</name>
</gene>
<dbReference type="EC" id="4.2.3.-" evidence="2"/>
<reference evidence="3" key="1">
    <citation type="submission" date="2022-08" db="EMBL/GenBank/DDBJ databases">
        <authorList>
            <person name="Tistechok S."/>
            <person name="Samborskyy M."/>
            <person name="Roman I."/>
        </authorList>
    </citation>
    <scope>NUCLEOTIDE SEQUENCE</scope>
    <source>
        <strain evidence="3">DSM 103496</strain>
    </source>
</reference>
<comment type="similarity">
    <text evidence="2">Belongs to the terpene synthase family.</text>
</comment>
<organism evidence="3 4">
    <name type="scientific">Umezawaea endophytica</name>
    <dbReference type="NCBI Taxonomy" id="1654476"/>
    <lineage>
        <taxon>Bacteria</taxon>
        <taxon>Bacillati</taxon>
        <taxon>Actinomycetota</taxon>
        <taxon>Actinomycetes</taxon>
        <taxon>Pseudonocardiales</taxon>
        <taxon>Pseudonocardiaceae</taxon>
        <taxon>Umezawaea</taxon>
    </lineage>
</organism>
<dbReference type="SFLD" id="SFLDG01020">
    <property type="entry name" value="Terpene_Cyclase_Like_2"/>
    <property type="match status" value="1"/>
</dbReference>
<protein>
    <recommendedName>
        <fullName evidence="2">Terpene synthase</fullName>
        <ecNumber evidence="2">4.2.3.-</ecNumber>
    </recommendedName>
</protein>
<comment type="cofactor">
    <cofactor evidence="2">
        <name>Mg(2+)</name>
        <dbReference type="ChEBI" id="CHEBI:18420"/>
    </cofactor>
</comment>
<keyword evidence="2" id="KW-0479">Metal-binding</keyword>
<dbReference type="InterPro" id="IPR008949">
    <property type="entry name" value="Isoprenoid_synthase_dom_sf"/>
</dbReference>
<dbReference type="SFLD" id="SFLDS00005">
    <property type="entry name" value="Isoprenoid_Synthase_Type_I"/>
    <property type="match status" value="1"/>
</dbReference>
<keyword evidence="2" id="KW-0460">Magnesium</keyword>
<dbReference type="RefSeq" id="WP_259629274.1">
    <property type="nucleotide sequence ID" value="NZ_JANYMP010000037.1"/>
</dbReference>
<evidence type="ECO:0000256" key="2">
    <source>
        <dbReference type="RuleBase" id="RU366034"/>
    </source>
</evidence>
<comment type="caution">
    <text evidence="3">The sequence shown here is derived from an EMBL/GenBank/DDBJ whole genome shotgun (WGS) entry which is preliminary data.</text>
</comment>
<dbReference type="SUPFAM" id="SSF48576">
    <property type="entry name" value="Terpenoid synthases"/>
    <property type="match status" value="1"/>
</dbReference>
<dbReference type="AlphaFoldDB" id="A0A9X2VWS8"/>
<evidence type="ECO:0000313" key="3">
    <source>
        <dbReference type="EMBL" id="MCS7483822.1"/>
    </source>
</evidence>
<keyword evidence="4" id="KW-1185">Reference proteome</keyword>
<keyword evidence="1 2" id="KW-0456">Lyase</keyword>
<dbReference type="EMBL" id="JANYMP010000037">
    <property type="protein sequence ID" value="MCS7483822.1"/>
    <property type="molecule type" value="Genomic_DNA"/>
</dbReference>
<dbReference type="GO" id="GO:0046872">
    <property type="term" value="F:metal ion binding"/>
    <property type="evidence" value="ECO:0007669"/>
    <property type="project" value="UniProtKB-KW"/>
</dbReference>
<dbReference type="InterPro" id="IPR034686">
    <property type="entry name" value="Terpene_cyclase-like_2"/>
</dbReference>
<sequence length="330" mass="37367">MPRGIHLGIPFESRISPDLERASVRHVAWPCSFGLLATEHARRRHIRANYPDLASRFQPNAVGDDLDLSVDQMTWFFVFDDLFDDLFDGPRGRPDSAQALVIAVREVLDRPPAPDAEPVVRSFADLWRRSRDGMSSAWQARASGHWRAYLAGHIEEALARQQALPLPAGRYLQMRTHTIGAQPVLDLAERVGHFEIPEQIFASERMTRMRLLAIEIVVIQNDIWSVEKEEQAGDVNNLLLILEQSRSRAEAVETACNMIRARLVRFLAAEHSLPALCEGLLPETRRAVDRYVVDGLRALIRGSYDWSELSGRYEPVQQVHQPHGCENLSS</sequence>
<dbReference type="Pfam" id="PF19086">
    <property type="entry name" value="Terpene_syn_C_2"/>
    <property type="match status" value="1"/>
</dbReference>
<dbReference type="Gene3D" id="1.10.600.10">
    <property type="entry name" value="Farnesyl Diphosphate Synthase"/>
    <property type="match status" value="1"/>
</dbReference>
<name>A0A9X2VWS8_9PSEU</name>
<evidence type="ECO:0000313" key="4">
    <source>
        <dbReference type="Proteomes" id="UP001141259"/>
    </source>
</evidence>